<proteinExistence type="predicted"/>
<organism evidence="1 2">
    <name type="scientific">Porphyromonas macacae</name>
    <dbReference type="NCBI Taxonomy" id="28115"/>
    <lineage>
        <taxon>Bacteria</taxon>
        <taxon>Pseudomonadati</taxon>
        <taxon>Bacteroidota</taxon>
        <taxon>Bacteroidia</taxon>
        <taxon>Bacteroidales</taxon>
        <taxon>Porphyromonadaceae</taxon>
        <taxon>Porphyromonas</taxon>
    </lineage>
</organism>
<dbReference type="EMBL" id="UGTI01000001">
    <property type="protein sequence ID" value="SUB78482.1"/>
    <property type="molecule type" value="Genomic_DNA"/>
</dbReference>
<protein>
    <submittedName>
        <fullName evidence="1">Uncharacterized protein</fullName>
    </submittedName>
</protein>
<reference evidence="1 2" key="1">
    <citation type="submission" date="2018-06" db="EMBL/GenBank/DDBJ databases">
        <authorList>
            <consortium name="Pathogen Informatics"/>
            <person name="Doyle S."/>
        </authorList>
    </citation>
    <scope>NUCLEOTIDE SEQUENCE [LARGE SCALE GENOMIC DNA]</scope>
    <source>
        <strain evidence="1 2">NCTC13100</strain>
    </source>
</reference>
<gene>
    <name evidence="1" type="ORF">NCTC13100_01658</name>
</gene>
<dbReference type="AlphaFoldDB" id="A0A379DJZ3"/>
<dbReference type="Proteomes" id="UP000254263">
    <property type="component" value="Unassembled WGS sequence"/>
</dbReference>
<evidence type="ECO:0000313" key="2">
    <source>
        <dbReference type="Proteomes" id="UP000254263"/>
    </source>
</evidence>
<sequence length="42" mass="5013">MRDYYSLSERERLQIVLKSEIERQSIRHKATLAKLRLLAALI</sequence>
<evidence type="ECO:0000313" key="1">
    <source>
        <dbReference type="EMBL" id="SUB78482.1"/>
    </source>
</evidence>
<name>A0A379DJZ3_9PORP</name>
<accession>A0A379DJZ3</accession>